<feature type="domain" description="HTH tetR-type" evidence="5">
    <location>
        <begin position="22"/>
        <end position="82"/>
    </location>
</feature>
<feature type="DNA-binding region" description="H-T-H motif" evidence="4">
    <location>
        <begin position="45"/>
        <end position="64"/>
    </location>
</feature>
<dbReference type="GO" id="GO:0003700">
    <property type="term" value="F:DNA-binding transcription factor activity"/>
    <property type="evidence" value="ECO:0007669"/>
    <property type="project" value="TreeGrafter"/>
</dbReference>
<protein>
    <submittedName>
        <fullName evidence="6">TetR/AcrR family transcriptional regulator</fullName>
    </submittedName>
</protein>
<dbReference type="PANTHER" id="PTHR30055">
    <property type="entry name" value="HTH-TYPE TRANSCRIPTIONAL REGULATOR RUTR"/>
    <property type="match status" value="1"/>
</dbReference>
<dbReference type="PANTHER" id="PTHR30055:SF234">
    <property type="entry name" value="HTH-TYPE TRANSCRIPTIONAL REGULATOR BETI"/>
    <property type="match status" value="1"/>
</dbReference>
<dbReference type="Gene3D" id="1.10.357.10">
    <property type="entry name" value="Tetracycline Repressor, domain 2"/>
    <property type="match status" value="1"/>
</dbReference>
<sequence length="205" mass="22437">MGGLFPYGGVWKTIRYRMDMASFGADEWIEAAYRRFNEDGLAAVRVEAVARDLGASKGSFYWHFADRAELVAAVMAKWEQIETDFVIDLVERAGTPEERLAVLYDVIVDRMRQRGGERTLYVTAAGEGVDAVVGRVTERRVAYVAALLEAAGFDADEARRRGATVVAAVIGFQQLAAGGWRAGPRVETGELTASILRMSLTPAGR</sequence>
<dbReference type="Pfam" id="PF00440">
    <property type="entry name" value="TetR_N"/>
    <property type="match status" value="1"/>
</dbReference>
<organism evidence="6 7">
    <name type="scientific">Agromyces tardus</name>
    <dbReference type="NCBI Taxonomy" id="2583849"/>
    <lineage>
        <taxon>Bacteria</taxon>
        <taxon>Bacillati</taxon>
        <taxon>Actinomycetota</taxon>
        <taxon>Actinomycetes</taxon>
        <taxon>Micrococcales</taxon>
        <taxon>Microbacteriaceae</taxon>
        <taxon>Agromyces</taxon>
    </lineage>
</organism>
<dbReference type="SUPFAM" id="SSF46689">
    <property type="entry name" value="Homeodomain-like"/>
    <property type="match status" value="1"/>
</dbReference>
<evidence type="ECO:0000313" key="7">
    <source>
        <dbReference type="Proteomes" id="UP000275048"/>
    </source>
</evidence>
<keyword evidence="7" id="KW-1185">Reference proteome</keyword>
<dbReference type="EMBL" id="RHHB01000040">
    <property type="protein sequence ID" value="RNB45921.1"/>
    <property type="molecule type" value="Genomic_DNA"/>
</dbReference>
<evidence type="ECO:0000259" key="5">
    <source>
        <dbReference type="PROSITE" id="PS50977"/>
    </source>
</evidence>
<evidence type="ECO:0000256" key="4">
    <source>
        <dbReference type="PROSITE-ProRule" id="PRU00335"/>
    </source>
</evidence>
<dbReference type="PROSITE" id="PS50977">
    <property type="entry name" value="HTH_TETR_2"/>
    <property type="match status" value="1"/>
</dbReference>
<accession>A0A3M8A4L1</accession>
<reference evidence="6 7" key="1">
    <citation type="submission" date="2018-10" db="EMBL/GenBank/DDBJ databases">
        <title>Isolation, diversity and antibacterial activity of antinobacteria from the wheat rhizosphere soil.</title>
        <authorList>
            <person name="Sun T."/>
        </authorList>
    </citation>
    <scope>NUCLEOTIDE SEQUENCE [LARGE SCALE GENOMIC DNA]</scope>
    <source>
        <strain evidence="6 7">SJ-23</strain>
    </source>
</reference>
<keyword evidence="1" id="KW-0805">Transcription regulation</keyword>
<evidence type="ECO:0000256" key="1">
    <source>
        <dbReference type="ARBA" id="ARBA00023015"/>
    </source>
</evidence>
<name>A0A3M8A4L1_9MICO</name>
<gene>
    <name evidence="6" type="ORF">EDM22_15160</name>
</gene>
<evidence type="ECO:0000256" key="3">
    <source>
        <dbReference type="ARBA" id="ARBA00023163"/>
    </source>
</evidence>
<evidence type="ECO:0000313" key="6">
    <source>
        <dbReference type="EMBL" id="RNB45921.1"/>
    </source>
</evidence>
<dbReference type="InterPro" id="IPR050109">
    <property type="entry name" value="HTH-type_TetR-like_transc_reg"/>
</dbReference>
<proteinExistence type="predicted"/>
<evidence type="ECO:0000256" key="2">
    <source>
        <dbReference type="ARBA" id="ARBA00023125"/>
    </source>
</evidence>
<dbReference type="AlphaFoldDB" id="A0A3M8A4L1"/>
<dbReference type="InterPro" id="IPR009057">
    <property type="entry name" value="Homeodomain-like_sf"/>
</dbReference>
<keyword evidence="2 4" id="KW-0238">DNA-binding</keyword>
<dbReference type="GO" id="GO:0000976">
    <property type="term" value="F:transcription cis-regulatory region binding"/>
    <property type="evidence" value="ECO:0007669"/>
    <property type="project" value="TreeGrafter"/>
</dbReference>
<dbReference type="InterPro" id="IPR001647">
    <property type="entry name" value="HTH_TetR"/>
</dbReference>
<dbReference type="Proteomes" id="UP000275048">
    <property type="component" value="Unassembled WGS sequence"/>
</dbReference>
<dbReference type="PRINTS" id="PR00455">
    <property type="entry name" value="HTHTETR"/>
</dbReference>
<dbReference type="OrthoDB" id="3237195at2"/>
<keyword evidence="3" id="KW-0804">Transcription</keyword>
<comment type="caution">
    <text evidence="6">The sequence shown here is derived from an EMBL/GenBank/DDBJ whole genome shotgun (WGS) entry which is preliminary data.</text>
</comment>